<evidence type="ECO:0000256" key="2">
    <source>
        <dbReference type="ARBA" id="ARBA00022553"/>
    </source>
</evidence>
<dbReference type="InterPro" id="IPR020806">
    <property type="entry name" value="PKS_PP-bd"/>
</dbReference>
<dbReference type="OrthoDB" id="3192863at2"/>
<dbReference type="SMART" id="SM00823">
    <property type="entry name" value="PKS_PP"/>
    <property type="match status" value="1"/>
</dbReference>
<gene>
    <name evidence="4" type="ORF">EDD40_8044</name>
</gene>
<dbReference type="PROSITE" id="PS50075">
    <property type="entry name" value="CARRIER"/>
    <property type="match status" value="1"/>
</dbReference>
<dbReference type="InterPro" id="IPR009081">
    <property type="entry name" value="PP-bd_ACP"/>
</dbReference>
<dbReference type="InterPro" id="IPR036736">
    <property type="entry name" value="ACP-like_sf"/>
</dbReference>
<comment type="caution">
    <text evidence="4">The sequence shown here is derived from an EMBL/GenBank/DDBJ whole genome shotgun (WGS) entry which is preliminary data.</text>
</comment>
<reference evidence="4 5" key="1">
    <citation type="submission" date="2018-11" db="EMBL/GenBank/DDBJ databases">
        <title>Sequencing the genomes of 1000 actinobacteria strains.</title>
        <authorList>
            <person name="Klenk H.-P."/>
        </authorList>
    </citation>
    <scope>NUCLEOTIDE SEQUENCE [LARGE SCALE GENOMIC DNA]</scope>
    <source>
        <strain evidence="4 5">DSM 44231</strain>
    </source>
</reference>
<dbReference type="RefSeq" id="WP_123747469.1">
    <property type="nucleotide sequence ID" value="NZ_RJKM01000001.1"/>
</dbReference>
<accession>A0A3N1HJ52</accession>
<evidence type="ECO:0000313" key="4">
    <source>
        <dbReference type="EMBL" id="ROP42540.1"/>
    </source>
</evidence>
<dbReference type="Pfam" id="PF00550">
    <property type="entry name" value="PP-binding"/>
    <property type="match status" value="1"/>
</dbReference>
<dbReference type="Gene3D" id="1.10.1200.10">
    <property type="entry name" value="ACP-like"/>
    <property type="match status" value="1"/>
</dbReference>
<evidence type="ECO:0000256" key="1">
    <source>
        <dbReference type="ARBA" id="ARBA00022450"/>
    </source>
</evidence>
<organism evidence="4 5">
    <name type="scientific">Saccharothrix texasensis</name>
    <dbReference type="NCBI Taxonomy" id="103734"/>
    <lineage>
        <taxon>Bacteria</taxon>
        <taxon>Bacillati</taxon>
        <taxon>Actinomycetota</taxon>
        <taxon>Actinomycetes</taxon>
        <taxon>Pseudonocardiales</taxon>
        <taxon>Pseudonocardiaceae</taxon>
        <taxon>Saccharothrix</taxon>
    </lineage>
</organism>
<sequence>MSSAQAVVGSILTDEFRVRPEDVTPEATLADLDIDSLTAVELIEALGQELGIRISEHEVSQRNTVTDLVAIVEAKLARRAGESGSVTAGPASTA</sequence>
<protein>
    <submittedName>
        <fullName evidence="4">Acyl carrier protein</fullName>
    </submittedName>
</protein>
<dbReference type="GO" id="GO:0031177">
    <property type="term" value="F:phosphopantetheine binding"/>
    <property type="evidence" value="ECO:0007669"/>
    <property type="project" value="InterPro"/>
</dbReference>
<keyword evidence="1" id="KW-0596">Phosphopantetheine</keyword>
<dbReference type="Proteomes" id="UP000268727">
    <property type="component" value="Unassembled WGS sequence"/>
</dbReference>
<dbReference type="SUPFAM" id="SSF47336">
    <property type="entry name" value="ACP-like"/>
    <property type="match status" value="1"/>
</dbReference>
<keyword evidence="5" id="KW-1185">Reference proteome</keyword>
<feature type="domain" description="Carrier" evidence="3">
    <location>
        <begin position="2"/>
        <end position="76"/>
    </location>
</feature>
<dbReference type="AlphaFoldDB" id="A0A3N1HJ52"/>
<evidence type="ECO:0000313" key="5">
    <source>
        <dbReference type="Proteomes" id="UP000268727"/>
    </source>
</evidence>
<dbReference type="EMBL" id="RJKM01000001">
    <property type="protein sequence ID" value="ROP42540.1"/>
    <property type="molecule type" value="Genomic_DNA"/>
</dbReference>
<name>A0A3N1HJ52_9PSEU</name>
<evidence type="ECO:0000259" key="3">
    <source>
        <dbReference type="PROSITE" id="PS50075"/>
    </source>
</evidence>
<keyword evidence="2" id="KW-0597">Phosphoprotein</keyword>
<proteinExistence type="predicted"/>